<keyword evidence="2" id="KW-1185">Reference proteome</keyword>
<reference evidence="1" key="1">
    <citation type="submission" date="2021-08" db="EMBL/GenBank/DDBJ databases">
        <authorList>
            <person name="Zhang H."/>
            <person name="Xu M."/>
            <person name="Yu Z."/>
            <person name="Yang L."/>
            <person name="Cai Y."/>
        </authorList>
    </citation>
    <scope>NUCLEOTIDE SEQUENCE</scope>
    <source>
        <strain evidence="1">CHL1</strain>
    </source>
</reference>
<evidence type="ECO:0000313" key="2">
    <source>
        <dbReference type="Proteomes" id="UP000825701"/>
    </source>
</evidence>
<accession>A0A9E6RCE8</accession>
<dbReference type="AlphaFoldDB" id="A0A9E6RCE8"/>
<dbReference type="EMBL" id="CP081869">
    <property type="protein sequence ID" value="QZO01677.1"/>
    <property type="molecule type" value="Genomic_DNA"/>
</dbReference>
<dbReference type="KEGG" id="cmet:K6K41_09930"/>
<name>A0A9E6RCE8_9HYPH</name>
<protein>
    <submittedName>
        <fullName evidence="1">Uncharacterized protein</fullName>
    </submittedName>
</protein>
<sequence>MEGWLIAFETAPTGNPLFWAVHVVDETAAVIAAAAAAGLDADTPVLSGPNRTSSIESFGPGPGEVAFVGDIGMPG</sequence>
<gene>
    <name evidence="1" type="ORF">K6K41_09930</name>
</gene>
<dbReference type="RefSeq" id="WP_261404985.1">
    <property type="nucleotide sequence ID" value="NZ_CP081869.1"/>
</dbReference>
<organism evidence="1 2">
    <name type="scientific">Chenggangzhangella methanolivorans</name>
    <dbReference type="NCBI Taxonomy" id="1437009"/>
    <lineage>
        <taxon>Bacteria</taxon>
        <taxon>Pseudomonadati</taxon>
        <taxon>Pseudomonadota</taxon>
        <taxon>Alphaproteobacteria</taxon>
        <taxon>Hyphomicrobiales</taxon>
        <taxon>Methylopilaceae</taxon>
        <taxon>Chenggangzhangella</taxon>
    </lineage>
</organism>
<evidence type="ECO:0000313" key="1">
    <source>
        <dbReference type="EMBL" id="QZO01677.1"/>
    </source>
</evidence>
<dbReference type="Proteomes" id="UP000825701">
    <property type="component" value="Chromosome"/>
</dbReference>
<proteinExistence type="predicted"/>